<keyword evidence="3" id="KW-1185">Reference proteome</keyword>
<dbReference type="EMBL" id="KB743821">
    <property type="protein sequence ID" value="EOA96965.1"/>
    <property type="molecule type" value="Genomic_DNA"/>
</dbReference>
<feature type="region of interest" description="Disordered" evidence="1">
    <location>
        <begin position="1"/>
        <end position="24"/>
    </location>
</feature>
<accession>R0JI96</accession>
<proteinExistence type="predicted"/>
<evidence type="ECO:0000313" key="2">
    <source>
        <dbReference type="EMBL" id="EOA96965.1"/>
    </source>
</evidence>
<reference evidence="3" key="1">
    <citation type="journal article" date="2013" name="Nat. Genet.">
        <title>The duck genome and transcriptome provide insight into an avian influenza virus reservoir species.</title>
        <authorList>
            <person name="Huang Y."/>
            <person name="Li Y."/>
            <person name="Burt D.W."/>
            <person name="Chen H."/>
            <person name="Zhang Y."/>
            <person name="Qian W."/>
            <person name="Kim H."/>
            <person name="Gan S."/>
            <person name="Zhao Y."/>
            <person name="Li J."/>
            <person name="Yi K."/>
            <person name="Feng H."/>
            <person name="Zhu P."/>
            <person name="Li B."/>
            <person name="Liu Q."/>
            <person name="Fairley S."/>
            <person name="Magor K.E."/>
            <person name="Du Z."/>
            <person name="Hu X."/>
            <person name="Goodman L."/>
            <person name="Tafer H."/>
            <person name="Vignal A."/>
            <person name="Lee T."/>
            <person name="Kim K.W."/>
            <person name="Sheng Z."/>
            <person name="An Y."/>
            <person name="Searle S."/>
            <person name="Herrero J."/>
            <person name="Groenen M.A."/>
            <person name="Crooijmans R.P."/>
            <person name="Faraut T."/>
            <person name="Cai Q."/>
            <person name="Webster R.G."/>
            <person name="Aldridge J.R."/>
            <person name="Warren W.C."/>
            <person name="Bartschat S."/>
            <person name="Kehr S."/>
            <person name="Marz M."/>
            <person name="Stadler P.F."/>
            <person name="Smith J."/>
            <person name="Kraus R.H."/>
            <person name="Zhao Y."/>
            <person name="Ren L."/>
            <person name="Fei J."/>
            <person name="Morisson M."/>
            <person name="Kaiser P."/>
            <person name="Griffin D.K."/>
            <person name="Rao M."/>
            <person name="Pitel F."/>
            <person name="Wang J."/>
            <person name="Li N."/>
        </authorList>
    </citation>
    <scope>NUCLEOTIDE SEQUENCE [LARGE SCALE GENOMIC DNA]</scope>
</reference>
<dbReference type="AlphaFoldDB" id="R0JI96"/>
<gene>
    <name evidence="2" type="ORF">Anapl_14627</name>
</gene>
<protein>
    <submittedName>
        <fullName evidence="2">Uncharacterized protein</fullName>
    </submittedName>
</protein>
<organism evidence="2 3">
    <name type="scientific">Anas platyrhynchos</name>
    <name type="common">Mallard</name>
    <name type="synonym">Anas boschas</name>
    <dbReference type="NCBI Taxonomy" id="8839"/>
    <lineage>
        <taxon>Eukaryota</taxon>
        <taxon>Metazoa</taxon>
        <taxon>Chordata</taxon>
        <taxon>Craniata</taxon>
        <taxon>Vertebrata</taxon>
        <taxon>Euteleostomi</taxon>
        <taxon>Archelosauria</taxon>
        <taxon>Archosauria</taxon>
        <taxon>Dinosauria</taxon>
        <taxon>Saurischia</taxon>
        <taxon>Theropoda</taxon>
        <taxon>Coelurosauria</taxon>
        <taxon>Aves</taxon>
        <taxon>Neognathae</taxon>
        <taxon>Galloanserae</taxon>
        <taxon>Anseriformes</taxon>
        <taxon>Anatidae</taxon>
        <taxon>Anatinae</taxon>
        <taxon>Anas</taxon>
    </lineage>
</organism>
<sequence length="604" mass="65250">MGAGHPAHLGKQGQPAGIQPAGIFPADRGQQQGKVLGRFSVTLTQNLPTVALGAAGRDTRGSVASGRVEESPFLFVLAYEVGPPMRCQRCIFSVLSQCQGRALEHTVPEKICGSHSVASAGRERAGTWASSAWQGAEMFRTDLSALRGALRVVLLVPRYYFGINFIIVSNAIGPQRLTQEQETTIWAVIRESGNPTLKNCKALAGSSALSSSVGSSISKLIRQNTLAPSHVYAASQASLYIRVTVGQQGKLPSPSCENKLPQSPTHTYTVLLLNEHTAHLLGLCRCQPVVLAAVHLLRLLLHLFSLPGSQGAPVADPLLLKCKRQRSCNSTAQHQFPPHWKSVTHLFTSGREKKEEKEQYVGEVHGVSEYYTNEVRLWDNIAPRGASQMAHGSVVRFWAVSTHPVNAKRGLSPCQHPASTSSCRASVPQSPPCVPSTRASLSHPMLLVAFRIAEDNVNTQSLLSQVKHRPGGTGLALGQETFLVSLSCYIGLPVLHTPVQNTNTGGEDTDKTLSSTASKGFHTCELLRAARMYCLACRWGKPTIHIRGLEKNRPAPVHLLFEGFLLSLPYGYPITRPCHFGRGDNTGGLESANFVLVNQQAVGF</sequence>
<evidence type="ECO:0000256" key="1">
    <source>
        <dbReference type="SAM" id="MobiDB-lite"/>
    </source>
</evidence>
<name>R0JI96_ANAPL</name>
<evidence type="ECO:0000313" key="3">
    <source>
        <dbReference type="Proteomes" id="UP000296049"/>
    </source>
</evidence>
<dbReference type="Proteomes" id="UP000296049">
    <property type="component" value="Unassembled WGS sequence"/>
</dbReference>